<proteinExistence type="predicted"/>
<evidence type="ECO:0000313" key="1">
    <source>
        <dbReference type="EMBL" id="MFD1250527.1"/>
    </source>
</evidence>
<organism evidence="1 2">
    <name type="scientific">Nocardioides ginsengisoli</name>
    <dbReference type="NCBI Taxonomy" id="363868"/>
    <lineage>
        <taxon>Bacteria</taxon>
        <taxon>Bacillati</taxon>
        <taxon>Actinomycetota</taxon>
        <taxon>Actinomycetes</taxon>
        <taxon>Propionibacteriales</taxon>
        <taxon>Nocardioidaceae</taxon>
        <taxon>Nocardioides</taxon>
    </lineage>
</organism>
<dbReference type="EMBL" id="JBHTLX010000024">
    <property type="protein sequence ID" value="MFD1250527.1"/>
    <property type="molecule type" value="Genomic_DNA"/>
</dbReference>
<dbReference type="RefSeq" id="WP_367919005.1">
    <property type="nucleotide sequence ID" value="NZ_BAABAC010000018.1"/>
</dbReference>
<protein>
    <submittedName>
        <fullName evidence="1">Gluconate 2-dehydrogenase subunit 3 family protein</fullName>
    </submittedName>
</protein>
<sequence length="133" mass="13782">MSLTTDQRATFAAVADVLIPGAGTQPSATAAGVPERLDWALTHRPDLASPLADALDRCAAAGDLESALDALAADEPHLLEALTVLTAGAYLTTPAGLAGRPYAAAPRNVTDEIDSYVDLLEVVAERDFEIRGV</sequence>
<comment type="caution">
    <text evidence="1">The sequence shown here is derived from an EMBL/GenBank/DDBJ whole genome shotgun (WGS) entry which is preliminary data.</text>
</comment>
<gene>
    <name evidence="1" type="ORF">ACFQ3F_22230</name>
</gene>
<dbReference type="InterPro" id="IPR027056">
    <property type="entry name" value="Gluconate_2DH_su3"/>
</dbReference>
<accession>A0ABW3W5I0</accession>
<evidence type="ECO:0000313" key="2">
    <source>
        <dbReference type="Proteomes" id="UP001597229"/>
    </source>
</evidence>
<dbReference type="Pfam" id="PF13618">
    <property type="entry name" value="Gluconate_2-dh3"/>
    <property type="match status" value="1"/>
</dbReference>
<reference evidence="2" key="1">
    <citation type="journal article" date="2019" name="Int. J. Syst. Evol. Microbiol.">
        <title>The Global Catalogue of Microorganisms (GCM) 10K type strain sequencing project: providing services to taxonomists for standard genome sequencing and annotation.</title>
        <authorList>
            <consortium name="The Broad Institute Genomics Platform"/>
            <consortium name="The Broad Institute Genome Sequencing Center for Infectious Disease"/>
            <person name="Wu L."/>
            <person name="Ma J."/>
        </authorList>
    </citation>
    <scope>NUCLEOTIDE SEQUENCE [LARGE SCALE GENOMIC DNA]</scope>
    <source>
        <strain evidence="2">CCUG 52478</strain>
    </source>
</reference>
<name>A0ABW3W5I0_9ACTN</name>
<dbReference type="Proteomes" id="UP001597229">
    <property type="component" value="Unassembled WGS sequence"/>
</dbReference>
<keyword evidence="2" id="KW-1185">Reference proteome</keyword>